<sequence length="284" mass="31181">MGCPDTFVARIHQLSVQLDAKPPSMAPPSNSNEKLEGNDNKTRRMVLVTCTQSHVVLNVPSSAELHPRISSWCQQPRKRTIYVENRAKCLNSSYPLLVDVYSEDKQPGVSDLVAINCCSNLESAINERIYPEHMDLLVSMNSHGDLDVEVVEKNVMIVDGHYAVPTLCQLIDEGGDELKISALTDEMPYTVPAFGAGCRALFQLQVLGAVHCSSFRRWVPCTVPALGAGCRALFQLLVLDAAHCSSFSKKLRPDRVTEGAVEAIDKVSYRLRLVVFEGGVGVII</sequence>
<evidence type="ECO:0000313" key="2">
    <source>
        <dbReference type="EMBL" id="VDO61225.1"/>
    </source>
</evidence>
<dbReference type="Proteomes" id="UP000050761">
    <property type="component" value="Unassembled WGS sequence"/>
</dbReference>
<organism evidence="2">
    <name type="scientific">Heligmosomoides polygyrus</name>
    <name type="common">Parasitic roundworm</name>
    <dbReference type="NCBI Taxonomy" id="6339"/>
    <lineage>
        <taxon>Eukaryota</taxon>
        <taxon>Metazoa</taxon>
        <taxon>Ecdysozoa</taxon>
        <taxon>Nematoda</taxon>
        <taxon>Chromadorea</taxon>
        <taxon>Rhabditida</taxon>
        <taxon>Rhabditina</taxon>
        <taxon>Rhabditomorpha</taxon>
        <taxon>Strongyloidea</taxon>
        <taxon>Heligmosomidae</taxon>
        <taxon>Heligmosomoides</taxon>
    </lineage>
</organism>
<dbReference type="AlphaFoldDB" id="A0A3P8AJG3"/>
<keyword evidence="3" id="KW-1185">Reference proteome</keyword>
<name>A0A3P8AJG3_HELPZ</name>
<dbReference type="OrthoDB" id="5866337at2759"/>
<evidence type="ECO:0000313" key="4">
    <source>
        <dbReference type="WBParaSite" id="HPBE_0000444001-mRNA-1"/>
    </source>
</evidence>
<evidence type="ECO:0000256" key="1">
    <source>
        <dbReference type="SAM" id="MobiDB-lite"/>
    </source>
</evidence>
<evidence type="ECO:0000313" key="3">
    <source>
        <dbReference type="Proteomes" id="UP000050761"/>
    </source>
</evidence>
<protein>
    <submittedName>
        <fullName evidence="4">ZP domain-containing protein</fullName>
    </submittedName>
</protein>
<accession>A0A3P8AJG3</accession>
<proteinExistence type="predicted"/>
<dbReference type="WBParaSite" id="HPBE_0000444001-mRNA-1">
    <property type="protein sequence ID" value="HPBE_0000444001-mRNA-1"/>
    <property type="gene ID" value="HPBE_0000444001"/>
</dbReference>
<reference evidence="4" key="2">
    <citation type="submission" date="2019-09" db="UniProtKB">
        <authorList>
            <consortium name="WormBaseParasite"/>
        </authorList>
    </citation>
    <scope>IDENTIFICATION</scope>
</reference>
<gene>
    <name evidence="2" type="ORF">HPBE_LOCUS4441</name>
</gene>
<dbReference type="EMBL" id="UZAH01025314">
    <property type="protein sequence ID" value="VDO61225.1"/>
    <property type="molecule type" value="Genomic_DNA"/>
</dbReference>
<reference evidence="2 3" key="1">
    <citation type="submission" date="2018-11" db="EMBL/GenBank/DDBJ databases">
        <authorList>
            <consortium name="Pathogen Informatics"/>
        </authorList>
    </citation>
    <scope>NUCLEOTIDE SEQUENCE [LARGE SCALE GENOMIC DNA]</scope>
</reference>
<feature type="region of interest" description="Disordered" evidence="1">
    <location>
        <begin position="18"/>
        <end position="39"/>
    </location>
</feature>